<name>A0ABT0GH21_9GAMM</name>
<proteinExistence type="predicted"/>
<dbReference type="NCBIfam" id="TIGR02292">
    <property type="entry name" value="ygfB_yecA"/>
    <property type="match status" value="1"/>
</dbReference>
<dbReference type="SUPFAM" id="SSF101327">
    <property type="entry name" value="YgfB-like"/>
    <property type="match status" value="1"/>
</dbReference>
<sequence length="209" mass="22729">MTEAFNPAEQREPLGEADVQRLKQLLDTFAVSGDGMSLEMLDGLFSALIAGPATVDPERFLPLVLGHGHWPEEARAQTLALAGRLWNHIEARIEIDPDGEDSGFMPFFSVPAGLPEDPGEYAEALAKSGYPLGAGWAGGFLYAVQLDLPRWRALEEKVPEINAGVDLLIRMIQLEDDDKGEAPSAEQRVAMAAAMPYFLRALRQQDGAA</sequence>
<dbReference type="Gene3D" id="1.20.120.740">
    <property type="entry name" value="YgfB uncharacterised protein family UPF0149, PF03695"/>
    <property type="match status" value="1"/>
</dbReference>
<dbReference type="Pfam" id="PF03695">
    <property type="entry name" value="UPF0149"/>
    <property type="match status" value="1"/>
</dbReference>
<dbReference type="InterPro" id="IPR036255">
    <property type="entry name" value="YgfB-like_sf"/>
</dbReference>
<gene>
    <name evidence="1" type="ORF">M0G41_06760</name>
</gene>
<evidence type="ECO:0000313" key="1">
    <source>
        <dbReference type="EMBL" id="MCK7593367.1"/>
    </source>
</evidence>
<reference evidence="1" key="1">
    <citation type="submission" date="2022-04" db="EMBL/GenBank/DDBJ databases">
        <title>Lysobacter sp. CAU 1642 isolated from sea sand.</title>
        <authorList>
            <person name="Kim W."/>
        </authorList>
    </citation>
    <scope>NUCLEOTIDE SEQUENCE</scope>
    <source>
        <strain evidence="1">CAU 1642</strain>
    </source>
</reference>
<comment type="caution">
    <text evidence="1">The sequence shown here is derived from an EMBL/GenBank/DDBJ whole genome shotgun (WGS) entry which is preliminary data.</text>
</comment>
<keyword evidence="2" id="KW-1185">Reference proteome</keyword>
<dbReference type="InterPro" id="IPR011978">
    <property type="entry name" value="YgfB-like"/>
</dbReference>
<dbReference type="EMBL" id="JALNMH010000004">
    <property type="protein sequence ID" value="MCK7593367.1"/>
    <property type="molecule type" value="Genomic_DNA"/>
</dbReference>
<protein>
    <submittedName>
        <fullName evidence="1">YecA family protein</fullName>
    </submittedName>
</protein>
<accession>A0ABT0GH21</accession>
<dbReference type="Proteomes" id="UP001431449">
    <property type="component" value="Unassembled WGS sequence"/>
</dbReference>
<dbReference type="RefSeq" id="WP_248206794.1">
    <property type="nucleotide sequence ID" value="NZ_JALNMH010000004.1"/>
</dbReference>
<evidence type="ECO:0000313" key="2">
    <source>
        <dbReference type="Proteomes" id="UP001431449"/>
    </source>
</evidence>
<organism evidence="1 2">
    <name type="scientific">Pseudomarimonas salicorniae</name>
    <dbReference type="NCBI Taxonomy" id="2933270"/>
    <lineage>
        <taxon>Bacteria</taxon>
        <taxon>Pseudomonadati</taxon>
        <taxon>Pseudomonadota</taxon>
        <taxon>Gammaproteobacteria</taxon>
        <taxon>Lysobacterales</taxon>
        <taxon>Lysobacteraceae</taxon>
        <taxon>Pseudomarimonas</taxon>
    </lineage>
</organism>